<name>A0A817A4D3_9BILA</name>
<dbReference type="InterPro" id="IPR016024">
    <property type="entry name" value="ARM-type_fold"/>
</dbReference>
<organism evidence="6 7">
    <name type="scientific">Rotaria magnacalcarata</name>
    <dbReference type="NCBI Taxonomy" id="392030"/>
    <lineage>
        <taxon>Eukaryota</taxon>
        <taxon>Metazoa</taxon>
        <taxon>Spiralia</taxon>
        <taxon>Gnathifera</taxon>
        <taxon>Rotifera</taxon>
        <taxon>Eurotatoria</taxon>
        <taxon>Bdelloidea</taxon>
        <taxon>Philodinida</taxon>
        <taxon>Philodinidae</taxon>
        <taxon>Rotaria</taxon>
    </lineage>
</organism>
<evidence type="ECO:0000256" key="2">
    <source>
        <dbReference type="ARBA" id="ARBA00022737"/>
    </source>
</evidence>
<proteinExistence type="inferred from homology"/>
<comment type="caution">
    <text evidence="6">The sequence shown here is derived from an EMBL/GenBank/DDBJ whole genome shotgun (WGS) entry which is preliminary data.</text>
</comment>
<evidence type="ECO:0000313" key="7">
    <source>
        <dbReference type="Proteomes" id="UP000663824"/>
    </source>
</evidence>
<feature type="region of interest" description="Disordered" evidence="4">
    <location>
        <begin position="353"/>
        <end position="382"/>
    </location>
</feature>
<evidence type="ECO:0000256" key="4">
    <source>
        <dbReference type="SAM" id="MobiDB-lite"/>
    </source>
</evidence>
<reference evidence="6" key="1">
    <citation type="submission" date="2021-02" db="EMBL/GenBank/DDBJ databases">
        <authorList>
            <person name="Nowell W R."/>
        </authorList>
    </citation>
    <scope>NUCLEOTIDE SEQUENCE</scope>
</reference>
<dbReference type="InterPro" id="IPR013932">
    <property type="entry name" value="TATA-bd_TIP120"/>
</dbReference>
<dbReference type="InterPro" id="IPR011989">
    <property type="entry name" value="ARM-like"/>
</dbReference>
<dbReference type="Pfam" id="PF08623">
    <property type="entry name" value="TIP120"/>
    <property type="match status" value="1"/>
</dbReference>
<dbReference type="PANTHER" id="PTHR12696">
    <property type="entry name" value="TIP120"/>
    <property type="match status" value="1"/>
</dbReference>
<evidence type="ECO:0000313" key="6">
    <source>
        <dbReference type="EMBL" id="CAF2248685.1"/>
    </source>
</evidence>
<keyword evidence="2" id="KW-0677">Repeat</keyword>
<dbReference type="GO" id="GO:0010265">
    <property type="term" value="P:SCF complex assembly"/>
    <property type="evidence" value="ECO:0007669"/>
    <property type="project" value="InterPro"/>
</dbReference>
<evidence type="ECO:0000256" key="3">
    <source>
        <dbReference type="ARBA" id="ARBA00022786"/>
    </source>
</evidence>
<accession>A0A817A4D3</accession>
<gene>
    <name evidence="6" type="ORF">MBJ925_LOCUS37748</name>
</gene>
<dbReference type="Pfam" id="PF25782">
    <property type="entry name" value="TPR_CAND1"/>
    <property type="match status" value="1"/>
</dbReference>
<dbReference type="SUPFAM" id="SSF48371">
    <property type="entry name" value="ARM repeat"/>
    <property type="match status" value="2"/>
</dbReference>
<sequence length="1380" mass="156769">MSVASTTHIGSLLDKMSSSDKDFRFMATSDLMNDLQKESIKLDDDSERRIVKGVLKLLEDTNGEVQNQAVKCLGPLVCKVKEPQIEIICDTLCSNCTNMSKDAEQLRDISSSGLKTVIASLATTNSGATNSISKKIMQRLIAAIQQGTTIANNATSKKTNNAFDLANGGQSQLEILDIISDMLSKFGANLSSFHSSLKQILLSHLNSNRSAVRKRVITSLSYLLETCDLALFNEILTHLLNELQRAPPSKSSDTNTTIKTYVQALTSICRLASQRLSEHMHEIVRITLSFIENTPSNNNSDDQQYDDELIEYCLQALETYLKRCPKETNQFVPKIVDICIIYLKYDPNFNYDDDDNTMSDDQSGDDDDGDDDKDQDSYSDDDDLSWKVRHSAAKCIEAVVVTQHDILQTNCYRKIVPVLIERFLERENTVKADIFHCFITILQQTKTTYAHQHQQQHSTIYSSIHDDEDSMDTDHLATKNSYVSPLAEYVPLIVRSLAKIMKDKDTKNREGSLVVLTNLVQVQHNILIDHIDIILPNTLHSLSISDKTKKYQGSHTEAKSTQTISKSLHSNLKITALAFLYALLQTHNDSARFHKHVKLMLPLIISHANDSFYKIASEALLVLQESVKIIRPKSTVIIQTEFKPFVEQIYECTLKRLKQKDFDQEVKERAITCFAYVIVYLGDLLSSDQLQSCWPILTELLRNEITRLPTVRALTSIVESPLHLDLQIVLVETVPILASYLRQNHRTLKMNTLSCLRSMIKLYSKHFNKPILKTILVELPSLINENDLLLAQYALKLTTSMCKISNNQTHIDKDQIQPILNKVLELILSPLLQGTALDAVIEFFCALVSQSISYEELVKLLIKPIYSQQKATTSTAASTTNDHHPHQQQPQQQQQQQLVVHRQAFYSIAKSFASLTVANLKESAYFIKKFQEDLNDSKCSDSIKILALLCLGETGKYTDLAQSSSNLQQILLDIFSSQSDDLRTAASYTLGYIGIRNLNSHIPFLLSEIARSQTKRQYLLLHSLREIIAYQNHENLPQLDEHIDSIWRTLFAHCECPEEGTRNVVAECLGKLTLLKAEKLLPILRETFVNHTEQQKSASPYVRSTIITAIKFTIVDQPQHIDAILKSYIKDFLNGLEDKDIDVRRVALVMFNSAAHNKPMLIRDLLKELLPKLYNETRVRPELIREVEMGPFKHTVDDGLDLRKAAYECMYTLLDNGLDLRKAAYECMYTLLDTCLDKLDMFDYLTYVEDGLKQDHYDIRMLTFLMVVRLSILCPTIVLQRLDRLVQPLKTILQSKVKANSIKQEFEKHDELRRAAIKVFLALQQIKDANKVACINDFETCVKSSKEFHDLYNTVILEQQQSSSGFSFNTNNNAEAMDMS</sequence>
<dbReference type="InterPro" id="IPR039852">
    <property type="entry name" value="CAND1/CAND2"/>
</dbReference>
<dbReference type="Proteomes" id="UP000663824">
    <property type="component" value="Unassembled WGS sequence"/>
</dbReference>
<protein>
    <recommendedName>
        <fullName evidence="5">TATA-binding protein interacting (TIP20) domain-containing protein</fullName>
    </recommendedName>
</protein>
<feature type="domain" description="TATA-binding protein interacting (TIP20)" evidence="5">
    <location>
        <begin position="1214"/>
        <end position="1343"/>
    </location>
</feature>
<comment type="similarity">
    <text evidence="1">Belongs to the CAND family.</text>
</comment>
<dbReference type="Gene3D" id="1.25.10.10">
    <property type="entry name" value="Leucine-rich Repeat Variant"/>
    <property type="match status" value="2"/>
</dbReference>
<evidence type="ECO:0000259" key="5">
    <source>
        <dbReference type="Pfam" id="PF08623"/>
    </source>
</evidence>
<evidence type="ECO:0000256" key="1">
    <source>
        <dbReference type="ARBA" id="ARBA00007657"/>
    </source>
</evidence>
<keyword evidence="3" id="KW-0833">Ubl conjugation pathway</keyword>
<feature type="region of interest" description="Disordered" evidence="4">
    <location>
        <begin position="873"/>
        <end position="894"/>
    </location>
</feature>
<dbReference type="EMBL" id="CAJNRE010021017">
    <property type="protein sequence ID" value="CAF2248685.1"/>
    <property type="molecule type" value="Genomic_DNA"/>
</dbReference>